<dbReference type="GO" id="GO:0006629">
    <property type="term" value="P:lipid metabolic process"/>
    <property type="evidence" value="ECO:0007669"/>
    <property type="project" value="TreeGrafter"/>
</dbReference>
<dbReference type="GO" id="GO:0000302">
    <property type="term" value="P:response to reactive oxygen species"/>
    <property type="evidence" value="ECO:0007669"/>
    <property type="project" value="TreeGrafter"/>
</dbReference>
<dbReference type="PANTHER" id="PTHR10612:SF34">
    <property type="entry name" value="APOLIPOPROTEIN D"/>
    <property type="match status" value="1"/>
</dbReference>
<name>A0A5E4QHY0_9NEOP</name>
<evidence type="ECO:0000256" key="4">
    <source>
        <dbReference type="SAM" id="SignalP"/>
    </source>
</evidence>
<evidence type="ECO:0000256" key="3">
    <source>
        <dbReference type="PIRNR" id="PIRNR036893"/>
    </source>
</evidence>
<dbReference type="InterPro" id="IPR012674">
    <property type="entry name" value="Calycin"/>
</dbReference>
<sequence>MFQYFILALVAAASANVYHDGACPEVKVVDNFDWSNYKGIWYEQAKYPNEIEKFGKCGWAEYIPEGEGVKVKNGHIIQNKEYLIEGSARPAGAKNVGKIFHKLTYGGVTRENLLNILATDNKNFYIGYFCKYDEEKKGHQDFAWVLTKSKTLDGEVKTAIDNYLQGSTVIDNSKLQYNDFSDDACTIKK</sequence>
<dbReference type="PANTHER" id="PTHR10612">
    <property type="entry name" value="APOLIPOPROTEIN D"/>
    <property type="match status" value="1"/>
</dbReference>
<evidence type="ECO:0000259" key="5">
    <source>
        <dbReference type="Pfam" id="PF00061"/>
    </source>
</evidence>
<reference evidence="6 7" key="1">
    <citation type="submission" date="2017-07" db="EMBL/GenBank/DDBJ databases">
        <authorList>
            <person name="Talla V."/>
            <person name="Backstrom N."/>
        </authorList>
    </citation>
    <scope>NUCLEOTIDE SEQUENCE [LARGE SCALE GENOMIC DNA]</scope>
</reference>
<feature type="signal peptide" evidence="4">
    <location>
        <begin position="1"/>
        <end position="15"/>
    </location>
</feature>
<dbReference type="InterPro" id="IPR000566">
    <property type="entry name" value="Lipocln_cytosolic_FA-bd_dom"/>
</dbReference>
<organism evidence="6 7">
    <name type="scientific">Leptidea sinapis</name>
    <dbReference type="NCBI Taxonomy" id="189913"/>
    <lineage>
        <taxon>Eukaryota</taxon>
        <taxon>Metazoa</taxon>
        <taxon>Ecdysozoa</taxon>
        <taxon>Arthropoda</taxon>
        <taxon>Hexapoda</taxon>
        <taxon>Insecta</taxon>
        <taxon>Pterygota</taxon>
        <taxon>Neoptera</taxon>
        <taxon>Endopterygota</taxon>
        <taxon>Lepidoptera</taxon>
        <taxon>Glossata</taxon>
        <taxon>Ditrysia</taxon>
        <taxon>Papilionoidea</taxon>
        <taxon>Pieridae</taxon>
        <taxon>Dismorphiinae</taxon>
        <taxon>Leptidea</taxon>
    </lineage>
</organism>
<evidence type="ECO:0000256" key="1">
    <source>
        <dbReference type="ARBA" id="ARBA00006889"/>
    </source>
</evidence>
<dbReference type="InterPro" id="IPR003057">
    <property type="entry name" value="Invtbrt_color"/>
</dbReference>
<keyword evidence="4" id="KW-0732">Signal</keyword>
<dbReference type="EMBL" id="FZQP02003311">
    <property type="protein sequence ID" value="VVC97735.1"/>
    <property type="molecule type" value="Genomic_DNA"/>
</dbReference>
<accession>A0A5E4QHY0</accession>
<gene>
    <name evidence="6" type="ORF">LSINAPIS_LOCUS8954</name>
</gene>
<dbReference type="GO" id="GO:0005737">
    <property type="term" value="C:cytoplasm"/>
    <property type="evidence" value="ECO:0007669"/>
    <property type="project" value="TreeGrafter"/>
</dbReference>
<dbReference type="Proteomes" id="UP000324832">
    <property type="component" value="Unassembled WGS sequence"/>
</dbReference>
<evidence type="ECO:0000256" key="2">
    <source>
        <dbReference type="ARBA" id="ARBA00023157"/>
    </source>
</evidence>
<proteinExistence type="inferred from homology"/>
<protein>
    <recommendedName>
        <fullName evidence="5">Lipocalin/cytosolic fatty-acid binding domain-containing protein</fullName>
    </recommendedName>
</protein>
<keyword evidence="7" id="KW-1185">Reference proteome</keyword>
<dbReference type="PIRSF" id="PIRSF036893">
    <property type="entry name" value="Lipocalin_ApoD"/>
    <property type="match status" value="1"/>
</dbReference>
<keyword evidence="2" id="KW-1015">Disulfide bond</keyword>
<dbReference type="PRINTS" id="PR01273">
    <property type="entry name" value="INVTBRTCOLOR"/>
</dbReference>
<dbReference type="GO" id="GO:0031409">
    <property type="term" value="F:pigment binding"/>
    <property type="evidence" value="ECO:0007669"/>
    <property type="project" value="InterPro"/>
</dbReference>
<dbReference type="Pfam" id="PF00061">
    <property type="entry name" value="Lipocalin"/>
    <property type="match status" value="1"/>
</dbReference>
<feature type="chain" id="PRO_5022772578" description="Lipocalin/cytosolic fatty-acid binding domain-containing protein" evidence="4">
    <location>
        <begin position="16"/>
        <end position="189"/>
    </location>
</feature>
<dbReference type="Gene3D" id="2.40.128.20">
    <property type="match status" value="1"/>
</dbReference>
<dbReference type="SUPFAM" id="SSF50814">
    <property type="entry name" value="Lipocalins"/>
    <property type="match status" value="1"/>
</dbReference>
<evidence type="ECO:0000313" key="6">
    <source>
        <dbReference type="EMBL" id="VVC97735.1"/>
    </source>
</evidence>
<dbReference type="AlphaFoldDB" id="A0A5E4QHY0"/>
<evidence type="ECO:0000313" key="7">
    <source>
        <dbReference type="Proteomes" id="UP000324832"/>
    </source>
</evidence>
<feature type="domain" description="Lipocalin/cytosolic fatty-acid binding" evidence="5">
    <location>
        <begin position="39"/>
        <end position="177"/>
    </location>
</feature>
<comment type="similarity">
    <text evidence="1 3">Belongs to the calycin superfamily. Lipocalin family.</text>
</comment>
<dbReference type="InterPro" id="IPR022271">
    <property type="entry name" value="Lipocalin_ApoD"/>
</dbReference>